<organism evidence="2 3">
    <name type="scientific">Aspergillus bertholletiae</name>
    <dbReference type="NCBI Taxonomy" id="1226010"/>
    <lineage>
        <taxon>Eukaryota</taxon>
        <taxon>Fungi</taxon>
        <taxon>Dikarya</taxon>
        <taxon>Ascomycota</taxon>
        <taxon>Pezizomycotina</taxon>
        <taxon>Eurotiomycetes</taxon>
        <taxon>Eurotiomycetidae</taxon>
        <taxon>Eurotiales</taxon>
        <taxon>Aspergillaceae</taxon>
        <taxon>Aspergillus</taxon>
        <taxon>Aspergillus subgen. Circumdati</taxon>
    </lineage>
</organism>
<evidence type="ECO:0000313" key="3">
    <source>
        <dbReference type="Proteomes" id="UP000326198"/>
    </source>
</evidence>
<proteinExistence type="predicted"/>
<accession>A0A5N7B7T2</accession>
<gene>
    <name evidence="2" type="ORF">BDV26DRAFT_262939</name>
</gene>
<dbReference type="OrthoDB" id="2143914at2759"/>
<evidence type="ECO:0008006" key="4">
    <source>
        <dbReference type="Google" id="ProtNLM"/>
    </source>
</evidence>
<dbReference type="EMBL" id="ML736218">
    <property type="protein sequence ID" value="KAE8377790.1"/>
    <property type="molecule type" value="Genomic_DNA"/>
</dbReference>
<feature type="region of interest" description="Disordered" evidence="1">
    <location>
        <begin position="1"/>
        <end position="38"/>
    </location>
</feature>
<evidence type="ECO:0000313" key="2">
    <source>
        <dbReference type="EMBL" id="KAE8377790.1"/>
    </source>
</evidence>
<dbReference type="Proteomes" id="UP000326198">
    <property type="component" value="Unassembled WGS sequence"/>
</dbReference>
<reference evidence="2 3" key="1">
    <citation type="submission" date="2019-04" db="EMBL/GenBank/DDBJ databases">
        <title>Friends and foes A comparative genomics studyof 23 Aspergillus species from section Flavi.</title>
        <authorList>
            <consortium name="DOE Joint Genome Institute"/>
            <person name="Kjaerbolling I."/>
            <person name="Vesth T."/>
            <person name="Frisvad J.C."/>
            <person name="Nybo J.L."/>
            <person name="Theobald S."/>
            <person name="Kildgaard S."/>
            <person name="Isbrandt T."/>
            <person name="Kuo A."/>
            <person name="Sato A."/>
            <person name="Lyhne E.K."/>
            <person name="Kogle M.E."/>
            <person name="Wiebenga A."/>
            <person name="Kun R.S."/>
            <person name="Lubbers R.J."/>
            <person name="Makela M.R."/>
            <person name="Barry K."/>
            <person name="Chovatia M."/>
            <person name="Clum A."/>
            <person name="Daum C."/>
            <person name="Haridas S."/>
            <person name="He G."/>
            <person name="LaButti K."/>
            <person name="Lipzen A."/>
            <person name="Mondo S."/>
            <person name="Riley R."/>
            <person name="Salamov A."/>
            <person name="Simmons B.A."/>
            <person name="Magnuson J.K."/>
            <person name="Henrissat B."/>
            <person name="Mortensen U.H."/>
            <person name="Larsen T.O."/>
            <person name="Devries R.P."/>
            <person name="Grigoriev I.V."/>
            <person name="Machida M."/>
            <person name="Baker S.E."/>
            <person name="Andersen M.R."/>
        </authorList>
    </citation>
    <scope>NUCLEOTIDE SEQUENCE [LARGE SCALE GENOMIC DNA]</scope>
    <source>
        <strain evidence="2 3">IBT 29228</strain>
    </source>
</reference>
<dbReference type="AlphaFoldDB" id="A0A5N7B7T2"/>
<evidence type="ECO:0000256" key="1">
    <source>
        <dbReference type="SAM" id="MobiDB-lite"/>
    </source>
</evidence>
<name>A0A5N7B7T2_9EURO</name>
<sequence>MPRPGLLTTGNEDARPASPLTQWSDSSEPRSSRKGLPWSSKETGLLLRLRRDEKRPWSEVTRLFSDQFPGWS</sequence>
<keyword evidence="3" id="KW-1185">Reference proteome</keyword>
<protein>
    <recommendedName>
        <fullName evidence="4">Myb-like domain-containing protein</fullName>
    </recommendedName>
</protein>